<gene>
    <name evidence="2" type="ORF">PR001_g1113</name>
    <name evidence="1" type="ORF">PR002_g963</name>
    <name evidence="3" type="ORF">PR003_g1038</name>
</gene>
<comment type="caution">
    <text evidence="1">The sequence shown here is derived from an EMBL/GenBank/DDBJ whole genome shotgun (WGS) entry which is preliminary data.</text>
</comment>
<dbReference type="EMBL" id="QXFU01000025">
    <property type="protein sequence ID" value="KAE9047568.1"/>
    <property type="molecule type" value="Genomic_DNA"/>
</dbReference>
<organism evidence="1 6">
    <name type="scientific">Phytophthora rubi</name>
    <dbReference type="NCBI Taxonomy" id="129364"/>
    <lineage>
        <taxon>Eukaryota</taxon>
        <taxon>Sar</taxon>
        <taxon>Stramenopiles</taxon>
        <taxon>Oomycota</taxon>
        <taxon>Peronosporomycetes</taxon>
        <taxon>Peronosporales</taxon>
        <taxon>Peronosporaceae</taxon>
        <taxon>Phytophthora</taxon>
    </lineage>
</organism>
<name>A0A6A3NSM8_9STRA</name>
<dbReference type="EMBL" id="QXFT01000026">
    <property type="protein sequence ID" value="KAE9358925.1"/>
    <property type="molecule type" value="Genomic_DNA"/>
</dbReference>
<evidence type="ECO:0000313" key="1">
    <source>
        <dbReference type="EMBL" id="KAE9047568.1"/>
    </source>
</evidence>
<evidence type="ECO:0000313" key="2">
    <source>
        <dbReference type="EMBL" id="KAE9051787.1"/>
    </source>
</evidence>
<keyword evidence="5" id="KW-1185">Reference proteome</keyword>
<evidence type="ECO:0000313" key="3">
    <source>
        <dbReference type="EMBL" id="KAE9358925.1"/>
    </source>
</evidence>
<dbReference type="AlphaFoldDB" id="A0A6A3NSM8"/>
<reference evidence="4 6" key="1">
    <citation type="submission" date="2018-09" db="EMBL/GenBank/DDBJ databases">
        <title>Genomic investigation of the strawberry pathogen Phytophthora fragariae indicates pathogenicity is determined by transcriptional variation in three key races.</title>
        <authorList>
            <person name="Adams T.M."/>
            <person name="Armitage A.D."/>
            <person name="Sobczyk M.K."/>
            <person name="Bates H.J."/>
            <person name="Dunwell J.M."/>
            <person name="Nellist C.F."/>
            <person name="Harrison R.J."/>
        </authorList>
    </citation>
    <scope>NUCLEOTIDE SEQUENCE [LARGE SCALE GENOMIC DNA]</scope>
    <source>
        <strain evidence="2 4">SCRP249</strain>
        <strain evidence="1 6">SCRP324</strain>
        <strain evidence="3 5">SCRP333</strain>
    </source>
</reference>
<accession>A0A6A3NSM8</accession>
<dbReference type="Proteomes" id="UP000429607">
    <property type="component" value="Unassembled WGS sequence"/>
</dbReference>
<dbReference type="EMBL" id="QXFV01000033">
    <property type="protein sequence ID" value="KAE9051787.1"/>
    <property type="molecule type" value="Genomic_DNA"/>
</dbReference>
<protein>
    <submittedName>
        <fullName evidence="1">Uncharacterized protein</fullName>
    </submittedName>
</protein>
<sequence>MKTKCTCSPLCSMTTWPLICLAGLVGAVHWHSISLHELLYENADISDDAAQAL</sequence>
<evidence type="ECO:0000313" key="5">
    <source>
        <dbReference type="Proteomes" id="UP000434957"/>
    </source>
</evidence>
<proteinExistence type="predicted"/>
<dbReference type="Proteomes" id="UP000434957">
    <property type="component" value="Unassembled WGS sequence"/>
</dbReference>
<evidence type="ECO:0000313" key="4">
    <source>
        <dbReference type="Proteomes" id="UP000429607"/>
    </source>
</evidence>
<evidence type="ECO:0000313" key="6">
    <source>
        <dbReference type="Proteomes" id="UP000435112"/>
    </source>
</evidence>
<dbReference type="Proteomes" id="UP000435112">
    <property type="component" value="Unassembled WGS sequence"/>
</dbReference>